<dbReference type="Proteomes" id="UP001248822">
    <property type="component" value="Unassembled WGS sequence"/>
</dbReference>
<feature type="transmembrane region" description="Helical" evidence="6">
    <location>
        <begin position="28"/>
        <end position="48"/>
    </location>
</feature>
<keyword evidence="5 6" id="KW-0472">Membrane</keyword>
<feature type="transmembrane region" description="Helical" evidence="6">
    <location>
        <begin position="257"/>
        <end position="275"/>
    </location>
</feature>
<feature type="domain" description="EamA" evidence="7">
    <location>
        <begin position="5"/>
        <end position="128"/>
    </location>
</feature>
<feature type="domain" description="EamA" evidence="7">
    <location>
        <begin position="140"/>
        <end position="272"/>
    </location>
</feature>
<dbReference type="EMBL" id="JAQGEC010000010">
    <property type="protein sequence ID" value="MDR9890978.1"/>
    <property type="molecule type" value="Genomic_DNA"/>
</dbReference>
<gene>
    <name evidence="8" type="ORF">O7047_12170</name>
</gene>
<evidence type="ECO:0000259" key="7">
    <source>
        <dbReference type="Pfam" id="PF00892"/>
    </source>
</evidence>
<evidence type="ECO:0000256" key="6">
    <source>
        <dbReference type="SAM" id="Phobius"/>
    </source>
</evidence>
<dbReference type="GO" id="GO:0005886">
    <property type="term" value="C:plasma membrane"/>
    <property type="evidence" value="ECO:0007669"/>
    <property type="project" value="UniProtKB-SubCell"/>
</dbReference>
<evidence type="ECO:0000256" key="3">
    <source>
        <dbReference type="ARBA" id="ARBA00022692"/>
    </source>
</evidence>
<dbReference type="InterPro" id="IPR000620">
    <property type="entry name" value="EamA_dom"/>
</dbReference>
<evidence type="ECO:0000256" key="2">
    <source>
        <dbReference type="ARBA" id="ARBA00022475"/>
    </source>
</evidence>
<evidence type="ECO:0000256" key="1">
    <source>
        <dbReference type="ARBA" id="ARBA00004651"/>
    </source>
</evidence>
<comment type="caution">
    <text evidence="8">The sequence shown here is derived from an EMBL/GenBank/DDBJ whole genome shotgun (WGS) entry which is preliminary data.</text>
</comment>
<keyword evidence="4 6" id="KW-1133">Transmembrane helix</keyword>
<reference evidence="8" key="1">
    <citation type="submission" date="2022-12" db="EMBL/GenBank/DDBJ databases">
        <title>NDM-1 containing novel ST 2018 Pseudenterobacter timonensis.</title>
        <authorList>
            <person name="Halder G."/>
            <person name="Mandal S."/>
            <person name="Dutta S."/>
        </authorList>
    </citation>
    <scope>NUCLEOTIDE SEQUENCE</scope>
    <source>
        <strain evidence="8">CNCI147</strain>
    </source>
</reference>
<protein>
    <submittedName>
        <fullName evidence="8">DMT family transporter</fullName>
    </submittedName>
</protein>
<feature type="transmembrane region" description="Helical" evidence="6">
    <location>
        <begin position="169"/>
        <end position="189"/>
    </location>
</feature>
<evidence type="ECO:0000313" key="9">
    <source>
        <dbReference type="Proteomes" id="UP001248822"/>
    </source>
</evidence>
<evidence type="ECO:0000313" key="8">
    <source>
        <dbReference type="EMBL" id="MDR9890978.1"/>
    </source>
</evidence>
<dbReference type="AlphaFoldDB" id="A0AAE4IUN8"/>
<feature type="transmembrane region" description="Helical" evidence="6">
    <location>
        <begin position="201"/>
        <end position="220"/>
    </location>
</feature>
<dbReference type="SUPFAM" id="SSF103481">
    <property type="entry name" value="Multidrug resistance efflux transporter EmrE"/>
    <property type="match status" value="2"/>
</dbReference>
<feature type="transmembrane region" description="Helical" evidence="6">
    <location>
        <begin position="112"/>
        <end position="130"/>
    </location>
</feature>
<dbReference type="RefSeq" id="WP_310826388.1">
    <property type="nucleotide sequence ID" value="NZ_JAQGEC010000010.1"/>
</dbReference>
<dbReference type="InterPro" id="IPR037185">
    <property type="entry name" value="EmrE-like"/>
</dbReference>
<evidence type="ECO:0000256" key="4">
    <source>
        <dbReference type="ARBA" id="ARBA00022989"/>
    </source>
</evidence>
<accession>A0AAE4IUN8</accession>
<keyword evidence="2" id="KW-1003">Cell membrane</keyword>
<sequence>MYYQLLSIFLNALSVLLAKVSFSRVSENAFLIIYSLTFITLALMHARLSEMVRYLCSRNGMASVIFNTLGTWCFYKGLEQLTPGTHSFIARSYIIFGTLISVLWFHEKLTMTRFFVLLACISGVVLSSLPDATGNVAFKSVMFTLFSSLFFALNYAVLKKKTADVHPCAPLGINGFFLLILASCFAGHQGEWVFSETAAQGVVYSVLSAAFIFYSMFAYIKSAGSIDFHVATVLRALSPVVVTLISLPFFGYAGGQLQIAGEMLVIISIIAMGMTQTMNRRVS</sequence>
<feature type="transmembrane region" description="Helical" evidence="6">
    <location>
        <begin position="232"/>
        <end position="251"/>
    </location>
</feature>
<name>A0AAE4IUN8_9ENTR</name>
<dbReference type="Pfam" id="PF00892">
    <property type="entry name" value="EamA"/>
    <property type="match status" value="2"/>
</dbReference>
<evidence type="ECO:0000256" key="5">
    <source>
        <dbReference type="ARBA" id="ARBA00023136"/>
    </source>
</evidence>
<keyword evidence="3 6" id="KW-0812">Transmembrane</keyword>
<proteinExistence type="predicted"/>
<feature type="transmembrane region" description="Helical" evidence="6">
    <location>
        <begin position="84"/>
        <end position="105"/>
    </location>
</feature>
<comment type="subcellular location">
    <subcellularLocation>
        <location evidence="1">Cell membrane</location>
        <topology evidence="1">Multi-pass membrane protein</topology>
    </subcellularLocation>
</comment>
<feature type="transmembrane region" description="Helical" evidence="6">
    <location>
        <begin position="136"/>
        <end position="157"/>
    </location>
</feature>
<feature type="transmembrane region" description="Helical" evidence="6">
    <location>
        <begin position="60"/>
        <end position="78"/>
    </location>
</feature>
<organism evidence="8 9">
    <name type="scientific">Pseudenterobacter timonensis</name>
    <dbReference type="NCBI Taxonomy" id="1755099"/>
    <lineage>
        <taxon>Bacteria</taxon>
        <taxon>Pseudomonadati</taxon>
        <taxon>Pseudomonadota</taxon>
        <taxon>Gammaproteobacteria</taxon>
        <taxon>Enterobacterales</taxon>
        <taxon>Enterobacteriaceae</taxon>
        <taxon>Pseudenterobacter</taxon>
    </lineage>
</organism>